<evidence type="ECO:0000313" key="3">
    <source>
        <dbReference type="EMBL" id="KAA5546520.1"/>
    </source>
</evidence>
<dbReference type="EMBL" id="VWSF01000007">
    <property type="protein sequence ID" value="KAA5546520.1"/>
    <property type="molecule type" value="Genomic_DNA"/>
</dbReference>
<evidence type="ECO:0000256" key="1">
    <source>
        <dbReference type="SAM" id="Coils"/>
    </source>
</evidence>
<sequence>MILNILTSKKLNISLLILLSPLIFSCSALTGGAASNDPTVIAQQQQVDYLEQEVKDQKRRTDEAEQLYKRERDLLDAKKSELKAAERLLKVYRDQAK</sequence>
<protein>
    <recommendedName>
        <fullName evidence="5">OmpH family outer membrane protein</fullName>
    </recommendedName>
</protein>
<reference evidence="3 4" key="1">
    <citation type="submission" date="2019-09" db="EMBL/GenBank/DDBJ databases">
        <title>Genome sequence and assembly of Adhaeribacter sp.</title>
        <authorList>
            <person name="Chhetri G."/>
        </authorList>
    </citation>
    <scope>NUCLEOTIDE SEQUENCE [LARGE SCALE GENOMIC DNA]</scope>
    <source>
        <strain evidence="3 4">DK36</strain>
    </source>
</reference>
<keyword evidence="2" id="KW-0732">Signal</keyword>
<gene>
    <name evidence="3" type="ORF">F0145_11575</name>
</gene>
<dbReference type="AlphaFoldDB" id="A0A5M6DJU9"/>
<dbReference type="Proteomes" id="UP000323426">
    <property type="component" value="Unassembled WGS sequence"/>
</dbReference>
<evidence type="ECO:0008006" key="5">
    <source>
        <dbReference type="Google" id="ProtNLM"/>
    </source>
</evidence>
<evidence type="ECO:0000256" key="2">
    <source>
        <dbReference type="SAM" id="SignalP"/>
    </source>
</evidence>
<proteinExistence type="predicted"/>
<evidence type="ECO:0000313" key="4">
    <source>
        <dbReference type="Proteomes" id="UP000323426"/>
    </source>
</evidence>
<keyword evidence="4" id="KW-1185">Reference proteome</keyword>
<keyword evidence="1" id="KW-0175">Coiled coil</keyword>
<comment type="caution">
    <text evidence="3">The sequence shown here is derived from an EMBL/GenBank/DDBJ whole genome shotgun (WGS) entry which is preliminary data.</text>
</comment>
<feature type="coiled-coil region" evidence="1">
    <location>
        <begin position="40"/>
        <end position="95"/>
    </location>
</feature>
<name>A0A5M6DJU9_9BACT</name>
<feature type="chain" id="PRO_5024323972" description="OmpH family outer membrane protein" evidence="2">
    <location>
        <begin position="31"/>
        <end position="97"/>
    </location>
</feature>
<accession>A0A5M6DJU9</accession>
<dbReference type="RefSeq" id="WP_150088567.1">
    <property type="nucleotide sequence ID" value="NZ_VWSF01000007.1"/>
</dbReference>
<feature type="signal peptide" evidence="2">
    <location>
        <begin position="1"/>
        <end position="30"/>
    </location>
</feature>
<organism evidence="3 4">
    <name type="scientific">Adhaeribacter rhizoryzae</name>
    <dbReference type="NCBI Taxonomy" id="2607907"/>
    <lineage>
        <taxon>Bacteria</taxon>
        <taxon>Pseudomonadati</taxon>
        <taxon>Bacteroidota</taxon>
        <taxon>Cytophagia</taxon>
        <taxon>Cytophagales</taxon>
        <taxon>Hymenobacteraceae</taxon>
        <taxon>Adhaeribacter</taxon>
    </lineage>
</organism>